<dbReference type="Proteomes" id="UP001497472">
    <property type="component" value="Unassembled WGS sequence"/>
</dbReference>
<keyword evidence="2" id="KW-1185">Reference proteome</keyword>
<protein>
    <submittedName>
        <fullName evidence="1">Uncharacterized protein</fullName>
    </submittedName>
</protein>
<comment type="caution">
    <text evidence="1">The sequence shown here is derived from an EMBL/GenBank/DDBJ whole genome shotgun (WGS) entry which is preliminary data.</text>
</comment>
<sequence length="76" mass="7908">MMLFIINRVKDIEGGVCRAPAPWAIASRERAPLLRRRRAVSVSSLSSVSAISAAGGSSGQGAAGATLARARRALPY</sequence>
<gene>
    <name evidence="1" type="ORF">LNINA_LOCUS11131</name>
</gene>
<dbReference type="EMBL" id="CAVLEF010000132">
    <property type="protein sequence ID" value="CAK1552048.1"/>
    <property type="molecule type" value="Genomic_DNA"/>
</dbReference>
<accession>A0AAV1JRC0</accession>
<dbReference type="AlphaFoldDB" id="A0AAV1JRC0"/>
<name>A0AAV1JRC0_9NEOP</name>
<proteinExistence type="predicted"/>
<evidence type="ECO:0000313" key="1">
    <source>
        <dbReference type="EMBL" id="CAK1552048.1"/>
    </source>
</evidence>
<organism evidence="1 2">
    <name type="scientific">Leptosia nina</name>
    <dbReference type="NCBI Taxonomy" id="320188"/>
    <lineage>
        <taxon>Eukaryota</taxon>
        <taxon>Metazoa</taxon>
        <taxon>Ecdysozoa</taxon>
        <taxon>Arthropoda</taxon>
        <taxon>Hexapoda</taxon>
        <taxon>Insecta</taxon>
        <taxon>Pterygota</taxon>
        <taxon>Neoptera</taxon>
        <taxon>Endopterygota</taxon>
        <taxon>Lepidoptera</taxon>
        <taxon>Glossata</taxon>
        <taxon>Ditrysia</taxon>
        <taxon>Papilionoidea</taxon>
        <taxon>Pieridae</taxon>
        <taxon>Pierinae</taxon>
        <taxon>Leptosia</taxon>
    </lineage>
</organism>
<reference evidence="1 2" key="1">
    <citation type="submission" date="2023-11" db="EMBL/GenBank/DDBJ databases">
        <authorList>
            <person name="Okamura Y."/>
        </authorList>
    </citation>
    <scope>NUCLEOTIDE SEQUENCE [LARGE SCALE GENOMIC DNA]</scope>
</reference>
<evidence type="ECO:0000313" key="2">
    <source>
        <dbReference type="Proteomes" id="UP001497472"/>
    </source>
</evidence>